<evidence type="ECO:0000256" key="1">
    <source>
        <dbReference type="ARBA" id="ARBA00004613"/>
    </source>
</evidence>
<keyword evidence="5" id="KW-0722">Serine protease inhibitor</keyword>
<dbReference type="SMART" id="SM00131">
    <property type="entry name" value="KU"/>
    <property type="match status" value="1"/>
</dbReference>
<dbReference type="Pfam" id="PF00014">
    <property type="entry name" value="Kunitz_BPTI"/>
    <property type="match status" value="1"/>
</dbReference>
<dbReference type="PROSITE" id="PS50279">
    <property type="entry name" value="BPTI_KUNITZ_2"/>
    <property type="match status" value="1"/>
</dbReference>
<dbReference type="GO" id="GO:0005615">
    <property type="term" value="C:extracellular space"/>
    <property type="evidence" value="ECO:0007669"/>
    <property type="project" value="TreeGrafter"/>
</dbReference>
<keyword evidence="7" id="KW-0732">Signal</keyword>
<evidence type="ECO:0000256" key="7">
    <source>
        <dbReference type="SAM" id="SignalP"/>
    </source>
</evidence>
<keyword evidence="2" id="KW-0964">Secreted</keyword>
<evidence type="ECO:0000256" key="2">
    <source>
        <dbReference type="ARBA" id="ARBA00022525"/>
    </source>
</evidence>
<dbReference type="AlphaFoldDB" id="A0A023G4U9"/>
<dbReference type="CDD" id="cd00109">
    <property type="entry name" value="Kunitz-type"/>
    <property type="match status" value="1"/>
</dbReference>
<dbReference type="PROSITE" id="PS00280">
    <property type="entry name" value="BPTI_KUNITZ_1"/>
    <property type="match status" value="1"/>
</dbReference>
<accession>A0A023G4U9</accession>
<dbReference type="EMBL" id="GBBM01007520">
    <property type="protein sequence ID" value="JAC27898.1"/>
    <property type="molecule type" value="mRNA"/>
</dbReference>
<keyword evidence="3" id="KW-0646">Protease inhibitor</keyword>
<protein>
    <recommendedName>
        <fullName evidence="8">BPTI/Kunitz inhibitor domain-containing protein</fullName>
    </recommendedName>
</protein>
<dbReference type="InterPro" id="IPR036880">
    <property type="entry name" value="Kunitz_BPTI_sf"/>
</dbReference>
<feature type="domain" description="BPTI/Kunitz inhibitor" evidence="8">
    <location>
        <begin position="67"/>
        <end position="115"/>
    </location>
</feature>
<evidence type="ECO:0000256" key="4">
    <source>
        <dbReference type="ARBA" id="ARBA00022737"/>
    </source>
</evidence>
<evidence type="ECO:0000259" key="8">
    <source>
        <dbReference type="PROSITE" id="PS50279"/>
    </source>
</evidence>
<dbReference type="Gene3D" id="4.10.410.10">
    <property type="entry name" value="Pancreatic trypsin inhibitor Kunitz domain"/>
    <property type="match status" value="1"/>
</dbReference>
<dbReference type="GO" id="GO:0004867">
    <property type="term" value="F:serine-type endopeptidase inhibitor activity"/>
    <property type="evidence" value="ECO:0007669"/>
    <property type="project" value="UniProtKB-KW"/>
</dbReference>
<dbReference type="SUPFAM" id="SSF57362">
    <property type="entry name" value="BPTI-like"/>
    <property type="match status" value="1"/>
</dbReference>
<dbReference type="FunFam" id="4.10.410.10:FF:000020">
    <property type="entry name" value="Collagen, type VI, alpha 3"/>
    <property type="match status" value="1"/>
</dbReference>
<evidence type="ECO:0000313" key="9">
    <source>
        <dbReference type="EMBL" id="JAC27898.1"/>
    </source>
</evidence>
<evidence type="ECO:0000256" key="3">
    <source>
        <dbReference type="ARBA" id="ARBA00022690"/>
    </source>
</evidence>
<evidence type="ECO:0000256" key="6">
    <source>
        <dbReference type="ARBA" id="ARBA00023157"/>
    </source>
</evidence>
<proteinExistence type="evidence at transcript level"/>
<reference evidence="9" key="1">
    <citation type="submission" date="2014-03" db="EMBL/GenBank/DDBJ databases">
        <title>The sialotranscriptome of Amblyomma triste, Amblyomma parvum and Amblyomma cajennense ticks, uncovered by 454-based RNA-seq.</title>
        <authorList>
            <person name="Garcia G.R."/>
            <person name="Gardinassi L.G."/>
            <person name="Ribeiro J.M."/>
            <person name="Anatriello E."/>
            <person name="Ferreira B.R."/>
            <person name="Moreira H.N."/>
            <person name="Mafra C."/>
            <person name="Olegario M.M."/>
            <person name="Szabo P.J."/>
            <person name="Miranda-Santos I.K."/>
            <person name="Maruyama S.R."/>
        </authorList>
    </citation>
    <scope>NUCLEOTIDE SEQUENCE</scope>
    <source>
        <strain evidence="9">Mato Grasso do Sul</strain>
        <tissue evidence="9">Salivary glands</tissue>
    </source>
</reference>
<feature type="signal peptide" evidence="7">
    <location>
        <begin position="1"/>
        <end position="24"/>
    </location>
</feature>
<sequence>MCTVRMKMRLLFAALFVLNKCTETATQAIETTTDDSWFDFTIYPPEPEEWQKICNGSETSPACKGICSLPVDPGPCRAFIYLWYFNGSSCVRFVYGGCLGNANNFENLSDCTRICGLLQVKKFRRARVSVTRNRQRLQHQKPS</sequence>
<dbReference type="InterPro" id="IPR050098">
    <property type="entry name" value="TFPI/VKTCI-like"/>
</dbReference>
<keyword evidence="4" id="KW-0677">Repeat</keyword>
<evidence type="ECO:0000256" key="5">
    <source>
        <dbReference type="ARBA" id="ARBA00022900"/>
    </source>
</evidence>
<organism evidence="9">
    <name type="scientific">Amblyomma triste</name>
    <name type="common">Neotropical tick</name>
    <dbReference type="NCBI Taxonomy" id="251400"/>
    <lineage>
        <taxon>Eukaryota</taxon>
        <taxon>Metazoa</taxon>
        <taxon>Ecdysozoa</taxon>
        <taxon>Arthropoda</taxon>
        <taxon>Chelicerata</taxon>
        <taxon>Arachnida</taxon>
        <taxon>Acari</taxon>
        <taxon>Parasitiformes</taxon>
        <taxon>Ixodida</taxon>
        <taxon>Ixodoidea</taxon>
        <taxon>Ixodidae</taxon>
        <taxon>Amblyomminae</taxon>
        <taxon>Amblyomma</taxon>
    </lineage>
</organism>
<dbReference type="PRINTS" id="PR00759">
    <property type="entry name" value="BASICPTASE"/>
</dbReference>
<name>A0A023G4U9_AMBTT</name>
<keyword evidence="6" id="KW-1015">Disulfide bond</keyword>
<feature type="chain" id="PRO_5001520608" description="BPTI/Kunitz inhibitor domain-containing protein" evidence="7">
    <location>
        <begin position="25"/>
        <end position="143"/>
    </location>
</feature>
<dbReference type="InterPro" id="IPR002223">
    <property type="entry name" value="Kunitz_BPTI"/>
</dbReference>
<dbReference type="InterPro" id="IPR020901">
    <property type="entry name" value="Prtase_inh_Kunz-CS"/>
</dbReference>
<dbReference type="PANTHER" id="PTHR10083">
    <property type="entry name" value="KUNITZ-TYPE PROTEASE INHIBITOR-RELATED"/>
    <property type="match status" value="1"/>
</dbReference>
<comment type="subcellular location">
    <subcellularLocation>
        <location evidence="1">Secreted</location>
    </subcellularLocation>
</comment>
<dbReference type="PANTHER" id="PTHR10083:SF328">
    <property type="entry name" value="TISSUE FACTOR PATHWAY INHIBITOR"/>
    <property type="match status" value="1"/>
</dbReference>